<comment type="similarity">
    <text evidence="3 13">Belongs to the transferase hexapeptide repeat family.</text>
</comment>
<dbReference type="InterPro" id="IPR011004">
    <property type="entry name" value="Trimer_LpxA-like_sf"/>
</dbReference>
<keyword evidence="9" id="KW-0677">Repeat</keyword>
<dbReference type="FunFam" id="2.160.10.10:FF:000007">
    <property type="entry name" value="Serine acetyltransferase"/>
    <property type="match status" value="1"/>
</dbReference>
<dbReference type="InterPro" id="IPR042122">
    <property type="entry name" value="Ser_AcTrfase_N_sf"/>
</dbReference>
<feature type="domain" description="Serine acetyltransferase N-terminal" evidence="14">
    <location>
        <begin position="4"/>
        <end position="38"/>
    </location>
</feature>
<evidence type="ECO:0000256" key="5">
    <source>
        <dbReference type="ARBA" id="ARBA00018522"/>
    </source>
</evidence>
<gene>
    <name evidence="15" type="ORF">EDD78_105131</name>
</gene>
<dbReference type="Pfam" id="PF06426">
    <property type="entry name" value="SATase_N"/>
    <property type="match status" value="1"/>
</dbReference>
<dbReference type="InterPro" id="IPR001451">
    <property type="entry name" value="Hexapep"/>
</dbReference>
<keyword evidence="7" id="KW-0028">Amino-acid biosynthesis</keyword>
<dbReference type="NCBIfam" id="TIGR01172">
    <property type="entry name" value="cysE"/>
    <property type="match status" value="1"/>
</dbReference>
<proteinExistence type="inferred from homology"/>
<keyword evidence="6" id="KW-0963">Cytoplasm</keyword>
<evidence type="ECO:0000256" key="8">
    <source>
        <dbReference type="ARBA" id="ARBA00022679"/>
    </source>
</evidence>
<evidence type="ECO:0000256" key="9">
    <source>
        <dbReference type="ARBA" id="ARBA00022737"/>
    </source>
</evidence>
<dbReference type="Gene3D" id="1.10.3130.10">
    <property type="entry name" value="serine acetyltransferase, domain 1"/>
    <property type="match status" value="1"/>
</dbReference>
<organism evidence="15 16">
    <name type="scientific">Harryflintia acetispora</name>
    <dbReference type="NCBI Taxonomy" id="1849041"/>
    <lineage>
        <taxon>Bacteria</taxon>
        <taxon>Bacillati</taxon>
        <taxon>Bacillota</taxon>
        <taxon>Clostridia</taxon>
        <taxon>Eubacteriales</taxon>
        <taxon>Oscillospiraceae</taxon>
        <taxon>Harryflintia</taxon>
    </lineage>
</organism>
<name>A0A9X8UJX8_9FIRM</name>
<dbReference type="InterPro" id="IPR045304">
    <property type="entry name" value="LbH_SAT"/>
</dbReference>
<dbReference type="Gene3D" id="2.160.10.10">
    <property type="entry name" value="Hexapeptide repeat proteins"/>
    <property type="match status" value="1"/>
</dbReference>
<evidence type="ECO:0000313" key="15">
    <source>
        <dbReference type="EMBL" id="TCL43499.1"/>
    </source>
</evidence>
<dbReference type="GO" id="GO:0006535">
    <property type="term" value="P:cysteine biosynthetic process from serine"/>
    <property type="evidence" value="ECO:0007669"/>
    <property type="project" value="InterPro"/>
</dbReference>
<reference evidence="15 16" key="1">
    <citation type="submission" date="2019-03" db="EMBL/GenBank/DDBJ databases">
        <title>Genomic Encyclopedia of Type Strains, Phase IV (KMG-IV): sequencing the most valuable type-strain genomes for metagenomic binning, comparative biology and taxonomic classification.</title>
        <authorList>
            <person name="Goeker M."/>
        </authorList>
    </citation>
    <scope>NUCLEOTIDE SEQUENCE [LARGE SCALE GENOMIC DNA]</scope>
    <source>
        <strain evidence="15 16">DSM 100433</strain>
    </source>
</reference>
<sequence>MIAIFRGLRQDIAAIKERDPAARNSLEVLLLYSGLHALMLHRPAYWLYRHNCFFLARALSQIARFLTGIEIHPGAKIGRGVLIDHGAGVVIGETAEIGDGCTIYQGVTLGGTGKDKGKRHPTLGKNVLVGAGAKILGPFTVGDNSKVAAGAVLLEPLEENSTAVGVPARAVRVAGKKVDNTLLDQVHIPDPVSQELCRMMMKIEKLERRIQELEEEKK</sequence>
<evidence type="ECO:0000256" key="13">
    <source>
        <dbReference type="PIRNR" id="PIRNR000441"/>
    </source>
</evidence>
<evidence type="ECO:0000256" key="6">
    <source>
        <dbReference type="ARBA" id="ARBA00022490"/>
    </source>
</evidence>
<evidence type="ECO:0000256" key="4">
    <source>
        <dbReference type="ARBA" id="ARBA00013266"/>
    </source>
</evidence>
<evidence type="ECO:0000313" key="16">
    <source>
        <dbReference type="Proteomes" id="UP000294682"/>
    </source>
</evidence>
<evidence type="ECO:0000259" key="14">
    <source>
        <dbReference type="Pfam" id="PF06426"/>
    </source>
</evidence>
<dbReference type="NCBIfam" id="NF041874">
    <property type="entry name" value="EPS_EpsC"/>
    <property type="match status" value="1"/>
</dbReference>
<keyword evidence="10" id="KW-0198">Cysteine biosynthesis</keyword>
<dbReference type="InterPro" id="IPR053376">
    <property type="entry name" value="Serine_acetyltransferase"/>
</dbReference>
<evidence type="ECO:0000256" key="3">
    <source>
        <dbReference type="ARBA" id="ARBA00007274"/>
    </source>
</evidence>
<evidence type="ECO:0000256" key="12">
    <source>
        <dbReference type="ARBA" id="ARBA00049486"/>
    </source>
</evidence>
<dbReference type="GO" id="GO:0009001">
    <property type="term" value="F:serine O-acetyltransferase activity"/>
    <property type="evidence" value="ECO:0007669"/>
    <property type="project" value="UniProtKB-EC"/>
</dbReference>
<keyword evidence="11 13" id="KW-0012">Acyltransferase</keyword>
<dbReference type="EMBL" id="SLUK01000005">
    <property type="protein sequence ID" value="TCL43499.1"/>
    <property type="molecule type" value="Genomic_DNA"/>
</dbReference>
<dbReference type="AlphaFoldDB" id="A0A9X8UJX8"/>
<keyword evidence="8 13" id="KW-0808">Transferase</keyword>
<dbReference type="CDD" id="cd03354">
    <property type="entry name" value="LbH_SAT"/>
    <property type="match status" value="1"/>
</dbReference>
<dbReference type="FunFam" id="1.10.3130.10:FF:000003">
    <property type="entry name" value="Serine acetyltransferase"/>
    <property type="match status" value="1"/>
</dbReference>
<dbReference type="Pfam" id="PF00132">
    <property type="entry name" value="Hexapep"/>
    <property type="match status" value="1"/>
</dbReference>
<dbReference type="InterPro" id="IPR005881">
    <property type="entry name" value="Ser_O-AcTrfase"/>
</dbReference>
<comment type="catalytic activity">
    <reaction evidence="12 13">
        <text>L-serine + acetyl-CoA = O-acetyl-L-serine + CoA</text>
        <dbReference type="Rhea" id="RHEA:24560"/>
        <dbReference type="ChEBI" id="CHEBI:33384"/>
        <dbReference type="ChEBI" id="CHEBI:57287"/>
        <dbReference type="ChEBI" id="CHEBI:57288"/>
        <dbReference type="ChEBI" id="CHEBI:58340"/>
        <dbReference type="EC" id="2.3.1.30"/>
    </reaction>
</comment>
<comment type="subcellular location">
    <subcellularLocation>
        <location evidence="1">Cytoplasm</location>
    </subcellularLocation>
</comment>
<dbReference type="SUPFAM" id="SSF51161">
    <property type="entry name" value="Trimeric LpxA-like enzymes"/>
    <property type="match status" value="1"/>
</dbReference>
<evidence type="ECO:0000256" key="7">
    <source>
        <dbReference type="ARBA" id="ARBA00022605"/>
    </source>
</evidence>
<dbReference type="PANTHER" id="PTHR42811">
    <property type="entry name" value="SERINE ACETYLTRANSFERASE"/>
    <property type="match status" value="1"/>
</dbReference>
<evidence type="ECO:0000256" key="10">
    <source>
        <dbReference type="ARBA" id="ARBA00023192"/>
    </source>
</evidence>
<evidence type="ECO:0000256" key="11">
    <source>
        <dbReference type="ARBA" id="ARBA00023315"/>
    </source>
</evidence>
<comment type="pathway">
    <text evidence="2">Amino-acid biosynthesis; L-cysteine biosynthesis; L-cysteine from L-serine: step 1/2.</text>
</comment>
<dbReference type="Proteomes" id="UP000294682">
    <property type="component" value="Unassembled WGS sequence"/>
</dbReference>
<dbReference type="PIRSF" id="PIRSF000441">
    <property type="entry name" value="CysE"/>
    <property type="match status" value="1"/>
</dbReference>
<dbReference type="GO" id="GO:0005737">
    <property type="term" value="C:cytoplasm"/>
    <property type="evidence" value="ECO:0007669"/>
    <property type="project" value="UniProtKB-SubCell"/>
</dbReference>
<keyword evidence="16" id="KW-1185">Reference proteome</keyword>
<dbReference type="EC" id="2.3.1.30" evidence="4 13"/>
<protein>
    <recommendedName>
        <fullName evidence="5 13">Serine acetyltransferase</fullName>
        <ecNumber evidence="4 13">2.3.1.30</ecNumber>
    </recommendedName>
</protein>
<comment type="caution">
    <text evidence="15">The sequence shown here is derived from an EMBL/GenBank/DDBJ whole genome shotgun (WGS) entry which is preliminary data.</text>
</comment>
<accession>A0A9X8UJX8</accession>
<evidence type="ECO:0000256" key="2">
    <source>
        <dbReference type="ARBA" id="ARBA00004876"/>
    </source>
</evidence>
<dbReference type="InterPro" id="IPR010493">
    <property type="entry name" value="Ser_AcTrfase_N"/>
</dbReference>
<evidence type="ECO:0000256" key="1">
    <source>
        <dbReference type="ARBA" id="ARBA00004496"/>
    </source>
</evidence>